<protein>
    <recommendedName>
        <fullName evidence="1">SAM domain-containing protein</fullName>
    </recommendedName>
</protein>
<reference evidence="2" key="1">
    <citation type="journal article" date="2022" name="bioRxiv">
        <title>Sequencing and chromosome-scale assembly of the giantPleurodeles waltlgenome.</title>
        <authorList>
            <person name="Brown T."/>
            <person name="Elewa A."/>
            <person name="Iarovenko S."/>
            <person name="Subramanian E."/>
            <person name="Araus A.J."/>
            <person name="Petzold A."/>
            <person name="Susuki M."/>
            <person name="Suzuki K.-i.T."/>
            <person name="Hayashi T."/>
            <person name="Toyoda A."/>
            <person name="Oliveira C."/>
            <person name="Osipova E."/>
            <person name="Leigh N.D."/>
            <person name="Simon A."/>
            <person name="Yun M.H."/>
        </authorList>
    </citation>
    <scope>NUCLEOTIDE SEQUENCE</scope>
    <source>
        <strain evidence="2">20211129_DDA</strain>
        <tissue evidence="2">Liver</tissue>
    </source>
</reference>
<name>A0AAV7TJP2_PLEWA</name>
<feature type="non-terminal residue" evidence="2">
    <location>
        <position position="1"/>
    </location>
</feature>
<dbReference type="Gene3D" id="1.10.150.50">
    <property type="entry name" value="Transcription Factor, Ets-1"/>
    <property type="match status" value="1"/>
</dbReference>
<dbReference type="Proteomes" id="UP001066276">
    <property type="component" value="Chromosome 3_2"/>
</dbReference>
<dbReference type="InterPro" id="IPR001660">
    <property type="entry name" value="SAM"/>
</dbReference>
<dbReference type="AlphaFoldDB" id="A0AAV7TJP2"/>
<evidence type="ECO:0000313" key="2">
    <source>
        <dbReference type="EMBL" id="KAJ1176630.1"/>
    </source>
</evidence>
<accession>A0AAV7TJP2</accession>
<keyword evidence="3" id="KW-1185">Reference proteome</keyword>
<dbReference type="PROSITE" id="PS50105">
    <property type="entry name" value="SAM_DOMAIN"/>
    <property type="match status" value="1"/>
</dbReference>
<gene>
    <name evidence="2" type="ORF">NDU88_001901</name>
</gene>
<dbReference type="EMBL" id="JANPWB010000006">
    <property type="protein sequence ID" value="KAJ1176630.1"/>
    <property type="molecule type" value="Genomic_DNA"/>
</dbReference>
<evidence type="ECO:0000313" key="3">
    <source>
        <dbReference type="Proteomes" id="UP001066276"/>
    </source>
</evidence>
<dbReference type="Pfam" id="PF00536">
    <property type="entry name" value="SAM_1"/>
    <property type="match status" value="1"/>
</dbReference>
<dbReference type="SUPFAM" id="SSF47769">
    <property type="entry name" value="SAM/Pointed domain"/>
    <property type="match status" value="1"/>
</dbReference>
<proteinExistence type="predicted"/>
<dbReference type="InterPro" id="IPR013761">
    <property type="entry name" value="SAM/pointed_sf"/>
</dbReference>
<organism evidence="2 3">
    <name type="scientific">Pleurodeles waltl</name>
    <name type="common">Iberian ribbed newt</name>
    <dbReference type="NCBI Taxonomy" id="8319"/>
    <lineage>
        <taxon>Eukaryota</taxon>
        <taxon>Metazoa</taxon>
        <taxon>Chordata</taxon>
        <taxon>Craniata</taxon>
        <taxon>Vertebrata</taxon>
        <taxon>Euteleostomi</taxon>
        <taxon>Amphibia</taxon>
        <taxon>Batrachia</taxon>
        <taxon>Caudata</taxon>
        <taxon>Salamandroidea</taxon>
        <taxon>Salamandridae</taxon>
        <taxon>Pleurodelinae</taxon>
        <taxon>Pleurodeles</taxon>
    </lineage>
</organism>
<feature type="non-terminal residue" evidence="2">
    <location>
        <position position="54"/>
    </location>
</feature>
<feature type="domain" description="SAM" evidence="1">
    <location>
        <begin position="17"/>
        <end position="54"/>
    </location>
</feature>
<sequence>PHSTAIPLIERTFNTFPSFNSVGEWLEAIEMGKYKDNFSAAGYCYLESVARMTV</sequence>
<comment type="caution">
    <text evidence="2">The sequence shown here is derived from an EMBL/GenBank/DDBJ whole genome shotgun (WGS) entry which is preliminary data.</text>
</comment>
<evidence type="ECO:0000259" key="1">
    <source>
        <dbReference type="PROSITE" id="PS50105"/>
    </source>
</evidence>